<dbReference type="EMBL" id="RCZM01000004">
    <property type="protein sequence ID" value="TPG16086.1"/>
    <property type="molecule type" value="Genomic_DNA"/>
</dbReference>
<dbReference type="SUPFAM" id="SSF53335">
    <property type="entry name" value="S-adenosyl-L-methionine-dependent methyltransferases"/>
    <property type="match status" value="1"/>
</dbReference>
<feature type="domain" description="S-adenosylmethionine-dependent methyltransferase Rv2258c-like winged HTH" evidence="2">
    <location>
        <begin position="29"/>
        <end position="101"/>
    </location>
</feature>
<name>A0A502CW84_9MICO</name>
<proteinExistence type="predicted"/>
<dbReference type="Gene3D" id="3.40.50.150">
    <property type="entry name" value="Vaccinia Virus protein VP39"/>
    <property type="match status" value="1"/>
</dbReference>
<sequence>MPVTTSPTTDELAERIFGALLGTVDILSVFLGDRLGWYRSLVSDGPATPIQLAERTATHPRYAREWLEQQAVTGLLALAHPDEDPDARRYSIPPATAEVMTDETSLSYLAPLARMFAAVGPQLAGLLEAYRTGGGVSWDQLGTEARESQADGNRPWYERQLAGALARVPSVHDVLSAPGATVADVGSGAGWSSIALAKAYPGATVRGFDIDAPSVTMATTNARQEGVSDRVSFTAGDAAAMPEGGFDVAFAFECVHDMPRPVEVLAAARRSLAPGGFMVVMDEAVAEEFAPDGDDLERVMYGFSLLVCLPDGMSGADSVGTGTVMRPSTLQRYAEEAGFTGFEVLPIEDFGFWRFYKLS</sequence>
<gene>
    <name evidence="3" type="ORF">EAH86_12695</name>
</gene>
<feature type="domain" description="Methyltransferase" evidence="1">
    <location>
        <begin position="178"/>
        <end position="290"/>
    </location>
</feature>
<dbReference type="Pfam" id="PF21320">
    <property type="entry name" value="WHD_Rv2258c"/>
    <property type="match status" value="1"/>
</dbReference>
<reference evidence="3 4" key="1">
    <citation type="journal article" date="2019" name="Environ. Microbiol.">
        <title>Species interactions and distinct microbial communities in high Arctic permafrost affected cryosols are associated with the CH4 and CO2 gas fluxes.</title>
        <authorList>
            <person name="Altshuler I."/>
            <person name="Hamel J."/>
            <person name="Turney S."/>
            <person name="Magnuson E."/>
            <person name="Levesque R."/>
            <person name="Greer C."/>
            <person name="Whyte L.G."/>
        </authorList>
    </citation>
    <scope>NUCLEOTIDE SEQUENCE [LARGE SCALE GENOMIC DNA]</scope>
    <source>
        <strain evidence="3 4">S9.3A</strain>
    </source>
</reference>
<keyword evidence="4" id="KW-1185">Reference proteome</keyword>
<evidence type="ECO:0000259" key="2">
    <source>
        <dbReference type="Pfam" id="PF21320"/>
    </source>
</evidence>
<accession>A0A502CW84</accession>
<dbReference type="GO" id="GO:0008168">
    <property type="term" value="F:methyltransferase activity"/>
    <property type="evidence" value="ECO:0007669"/>
    <property type="project" value="UniProtKB-KW"/>
</dbReference>
<dbReference type="Pfam" id="PF13847">
    <property type="entry name" value="Methyltransf_31"/>
    <property type="match status" value="1"/>
</dbReference>
<dbReference type="CDD" id="cd02440">
    <property type="entry name" value="AdoMet_MTases"/>
    <property type="match status" value="1"/>
</dbReference>
<dbReference type="PANTHER" id="PTHR45128:SF2">
    <property type="entry name" value="METHYLTRANSFERASE DOMAIN-CONTAINING PROTEIN"/>
    <property type="match status" value="1"/>
</dbReference>
<protein>
    <submittedName>
        <fullName evidence="3">Methyltransferase domain-containing protein</fullName>
    </submittedName>
</protein>
<dbReference type="Proteomes" id="UP000317722">
    <property type="component" value="Unassembled WGS sequence"/>
</dbReference>
<organism evidence="3 4">
    <name type="scientific">Pedococcus bigeumensis</name>
    <dbReference type="NCBI Taxonomy" id="433644"/>
    <lineage>
        <taxon>Bacteria</taxon>
        <taxon>Bacillati</taxon>
        <taxon>Actinomycetota</taxon>
        <taxon>Actinomycetes</taxon>
        <taxon>Micrococcales</taxon>
        <taxon>Intrasporangiaceae</taxon>
        <taxon>Pedococcus</taxon>
    </lineage>
</organism>
<evidence type="ECO:0000313" key="4">
    <source>
        <dbReference type="Proteomes" id="UP000317722"/>
    </source>
</evidence>
<keyword evidence="3" id="KW-0489">Methyltransferase</keyword>
<dbReference type="OrthoDB" id="9801363at2"/>
<evidence type="ECO:0000313" key="3">
    <source>
        <dbReference type="EMBL" id="TPG16086.1"/>
    </source>
</evidence>
<dbReference type="InterPro" id="IPR029063">
    <property type="entry name" value="SAM-dependent_MTases_sf"/>
</dbReference>
<dbReference type="PANTHER" id="PTHR45128">
    <property type="entry name" value="METHYLTRANSFERASE TYPE 11"/>
    <property type="match status" value="1"/>
</dbReference>
<dbReference type="InterPro" id="IPR025714">
    <property type="entry name" value="Methyltranfer_dom"/>
</dbReference>
<dbReference type="AlphaFoldDB" id="A0A502CW84"/>
<comment type="caution">
    <text evidence="3">The sequence shown here is derived from an EMBL/GenBank/DDBJ whole genome shotgun (WGS) entry which is preliminary data.</text>
</comment>
<dbReference type="InterPro" id="IPR053173">
    <property type="entry name" value="SAM-binding_MTase"/>
</dbReference>
<keyword evidence="3" id="KW-0808">Transferase</keyword>
<dbReference type="InterPro" id="IPR048711">
    <property type="entry name" value="WHD_Rv2258c"/>
</dbReference>
<evidence type="ECO:0000259" key="1">
    <source>
        <dbReference type="Pfam" id="PF13847"/>
    </source>
</evidence>
<dbReference type="GO" id="GO:0032259">
    <property type="term" value="P:methylation"/>
    <property type="evidence" value="ECO:0007669"/>
    <property type="project" value="UniProtKB-KW"/>
</dbReference>